<feature type="domain" description="Fibronectin type-III" evidence="1">
    <location>
        <begin position="22"/>
        <end position="104"/>
    </location>
</feature>
<reference evidence="2 3" key="1">
    <citation type="submission" date="2018-06" db="EMBL/GenBank/DDBJ databases">
        <title>Genomic Encyclopedia of Type Strains, Phase IV (KMG-IV): sequencing the most valuable type-strain genomes for metagenomic binning, comparative biology and taxonomic classification.</title>
        <authorList>
            <person name="Goeker M."/>
        </authorList>
    </citation>
    <scope>NUCLEOTIDE SEQUENCE [LARGE SCALE GENOMIC DNA]</scope>
    <source>
        <strain evidence="2 3">DSM 15140</strain>
    </source>
</reference>
<dbReference type="Gene3D" id="2.60.40.10">
    <property type="entry name" value="Immunoglobulins"/>
    <property type="match status" value="1"/>
</dbReference>
<accession>A0A366DPQ2</accession>
<dbReference type="STRING" id="200904.GCA_900168775_03126"/>
<dbReference type="PROSITE" id="PS50853">
    <property type="entry name" value="FN3"/>
    <property type="match status" value="1"/>
</dbReference>
<dbReference type="AlphaFoldDB" id="A0A366DPQ2"/>
<evidence type="ECO:0000259" key="1">
    <source>
        <dbReference type="PROSITE" id="PS50853"/>
    </source>
</evidence>
<dbReference type="InterPro" id="IPR013783">
    <property type="entry name" value="Ig-like_fold"/>
</dbReference>
<evidence type="ECO:0000313" key="2">
    <source>
        <dbReference type="EMBL" id="RBO92070.1"/>
    </source>
</evidence>
<dbReference type="SUPFAM" id="SSF49265">
    <property type="entry name" value="Fibronectin type III"/>
    <property type="match status" value="1"/>
</dbReference>
<dbReference type="InterPro" id="IPR036116">
    <property type="entry name" value="FN3_sf"/>
</dbReference>
<sequence>MRFLLKFISTVNQHIHRLHPNAPVNLTAPNETATTVDLTWDAVSQADGYKVYQDGAEVAQVTDTTYQVTGLTASTSYDFYVTALNSDYGTESEASTTVTATTTA</sequence>
<dbReference type="Pfam" id="PF00041">
    <property type="entry name" value="fn3"/>
    <property type="match status" value="1"/>
</dbReference>
<dbReference type="CDD" id="cd00063">
    <property type="entry name" value="FN3"/>
    <property type="match status" value="1"/>
</dbReference>
<dbReference type="Proteomes" id="UP000252254">
    <property type="component" value="Unassembled WGS sequence"/>
</dbReference>
<evidence type="ECO:0000313" key="3">
    <source>
        <dbReference type="Proteomes" id="UP000252254"/>
    </source>
</evidence>
<proteinExistence type="predicted"/>
<gene>
    <name evidence="2" type="ORF">DES48_11734</name>
</gene>
<dbReference type="InterPro" id="IPR003961">
    <property type="entry name" value="FN3_dom"/>
</dbReference>
<keyword evidence="3" id="KW-1185">Reference proteome</keyword>
<dbReference type="SMART" id="SM00060">
    <property type="entry name" value="FN3"/>
    <property type="match status" value="1"/>
</dbReference>
<protein>
    <submittedName>
        <fullName evidence="2">Fibronectin type III domain protein</fullName>
    </submittedName>
</protein>
<organism evidence="2 3">
    <name type="scientific">Paraliobacillus ryukyuensis</name>
    <dbReference type="NCBI Taxonomy" id="200904"/>
    <lineage>
        <taxon>Bacteria</taxon>
        <taxon>Bacillati</taxon>
        <taxon>Bacillota</taxon>
        <taxon>Bacilli</taxon>
        <taxon>Bacillales</taxon>
        <taxon>Bacillaceae</taxon>
        <taxon>Paraliobacillus</taxon>
    </lineage>
</organism>
<dbReference type="EMBL" id="QNRI01000017">
    <property type="protein sequence ID" value="RBO92070.1"/>
    <property type="molecule type" value="Genomic_DNA"/>
</dbReference>
<name>A0A366DPQ2_9BACI</name>
<comment type="caution">
    <text evidence="2">The sequence shown here is derived from an EMBL/GenBank/DDBJ whole genome shotgun (WGS) entry which is preliminary data.</text>
</comment>